<dbReference type="Proteomes" id="UP000266841">
    <property type="component" value="Unassembled WGS sequence"/>
</dbReference>
<dbReference type="AlphaFoldDB" id="K0T4A7"/>
<accession>K0T4A7</accession>
<evidence type="ECO:0000256" key="1">
    <source>
        <dbReference type="SAM" id="MobiDB-lite"/>
    </source>
</evidence>
<proteinExistence type="predicted"/>
<gene>
    <name evidence="2" type="ORF">THAOC_06515</name>
</gene>
<feature type="compositionally biased region" description="Polar residues" evidence="1">
    <location>
        <begin position="336"/>
        <end position="345"/>
    </location>
</feature>
<feature type="compositionally biased region" description="Acidic residues" evidence="1">
    <location>
        <begin position="159"/>
        <end position="177"/>
    </location>
</feature>
<evidence type="ECO:0000313" key="3">
    <source>
        <dbReference type="Proteomes" id="UP000266841"/>
    </source>
</evidence>
<evidence type="ECO:0000313" key="2">
    <source>
        <dbReference type="EMBL" id="EJK71994.1"/>
    </source>
</evidence>
<feature type="compositionally biased region" description="Acidic residues" evidence="1">
    <location>
        <begin position="189"/>
        <end position="202"/>
    </location>
</feature>
<keyword evidence="3" id="KW-1185">Reference proteome</keyword>
<organism evidence="2 3">
    <name type="scientific">Thalassiosira oceanica</name>
    <name type="common">Marine diatom</name>
    <dbReference type="NCBI Taxonomy" id="159749"/>
    <lineage>
        <taxon>Eukaryota</taxon>
        <taxon>Sar</taxon>
        <taxon>Stramenopiles</taxon>
        <taxon>Ochrophyta</taxon>
        <taxon>Bacillariophyta</taxon>
        <taxon>Coscinodiscophyceae</taxon>
        <taxon>Thalassiosirophycidae</taxon>
        <taxon>Thalassiosirales</taxon>
        <taxon>Thalassiosiraceae</taxon>
        <taxon>Thalassiosira</taxon>
    </lineage>
</organism>
<comment type="caution">
    <text evidence="2">The sequence shown here is derived from an EMBL/GenBank/DDBJ whole genome shotgun (WGS) entry which is preliminary data.</text>
</comment>
<sequence length="461" mass="52209">MHCELFDESYCGNKVKQEVTKWNINDYRSDPDQALSDLFVDQQHRLDEIKDIAENHMHHRGALWDEAAMIDLLRNRTPEYLWDWMRETGVDPDDGVHTALDLAAKLDHKHKQAIKKKKKKAEKKKQKNEKLDNNEENKRANADVDNRSNKRRCLHSDRDDDSDAINESSYSDEESSSGDEQSSSGDERSSDDEILSDDDGSREDDGSKVDSDDDSYSSDHRNSTATKQAPAHGDTRVVLLNGMDCTWKNCPVNPESDKFDWEAAKLYMFKDGGRYTWYADVFHEESRKRRAARQPQPQPQSHFQAPAQGPQYHPYYPPVPQAYHQQYMPSHGPSPGQAQPTTSSPHPAFLSTDGACFRFSDQPDVSTGRVLDAPLSFVPHNRLVPDDLLGKLPSQLSLRHCASTAESLAFSMGRAESSDSIPQFCSDEFWTTWPGNPFTNQLFSLRIPASLHHGGKSVTAR</sequence>
<feature type="compositionally biased region" description="Low complexity" evidence="1">
    <location>
        <begin position="304"/>
        <end position="314"/>
    </location>
</feature>
<feature type="compositionally biased region" description="Basic and acidic residues" evidence="1">
    <location>
        <begin position="128"/>
        <end position="158"/>
    </location>
</feature>
<feature type="region of interest" description="Disordered" evidence="1">
    <location>
        <begin position="106"/>
        <end position="233"/>
    </location>
</feature>
<feature type="region of interest" description="Disordered" evidence="1">
    <location>
        <begin position="288"/>
        <end position="347"/>
    </location>
</feature>
<name>K0T4A7_THAOC</name>
<protein>
    <submittedName>
        <fullName evidence="2">Uncharacterized protein</fullName>
    </submittedName>
</protein>
<feature type="compositionally biased region" description="Basic residues" evidence="1">
    <location>
        <begin position="107"/>
        <end position="127"/>
    </location>
</feature>
<reference evidence="2 3" key="1">
    <citation type="journal article" date="2012" name="Genome Biol.">
        <title>Genome and low-iron response of an oceanic diatom adapted to chronic iron limitation.</title>
        <authorList>
            <person name="Lommer M."/>
            <person name="Specht M."/>
            <person name="Roy A.S."/>
            <person name="Kraemer L."/>
            <person name="Andreson R."/>
            <person name="Gutowska M.A."/>
            <person name="Wolf J."/>
            <person name="Bergner S.V."/>
            <person name="Schilhabel M.B."/>
            <person name="Klostermeier U.C."/>
            <person name="Beiko R.G."/>
            <person name="Rosenstiel P."/>
            <person name="Hippler M."/>
            <person name="Laroche J."/>
        </authorList>
    </citation>
    <scope>NUCLEOTIDE SEQUENCE [LARGE SCALE GENOMIC DNA]</scope>
    <source>
        <strain evidence="2 3">CCMP1005</strain>
    </source>
</reference>
<dbReference type="EMBL" id="AGNL01006503">
    <property type="protein sequence ID" value="EJK71994.1"/>
    <property type="molecule type" value="Genomic_DNA"/>
</dbReference>